<keyword evidence="2" id="KW-1185">Reference proteome</keyword>
<evidence type="ECO:0000313" key="1">
    <source>
        <dbReference type="EMBL" id="KAI6780327.1"/>
    </source>
</evidence>
<sequence length="203" mass="21760">MSTLPSHRQFLTTLLNSIPATSSSAASSLESGDGAKRLPVNRQELLLTLHVLFPGLLLPALDLLDRQLVSVVSTPLGDGAERKAFIVKSLATTLATRRTRDAHSSTAKSYLVDTHIWNCSCASFAFDAFPVSIDDSGGVEQAELDWSFGGISFDGLAGRGEDVPCCKHLLACVLAERWETILGAYVEHKETSKEQFAGIIAGV</sequence>
<dbReference type="RefSeq" id="XP_051361183.1">
    <property type="nucleotide sequence ID" value="XM_051507648.1"/>
</dbReference>
<dbReference type="GeneID" id="75831913"/>
<name>A0A9P9XYR4_9HYPO</name>
<reference evidence="1" key="2">
    <citation type="submission" date="2022-07" db="EMBL/GenBank/DDBJ databases">
        <authorList>
            <person name="Goncalves M.F.M."/>
            <person name="Hilario S."/>
            <person name="Van De Peer Y."/>
            <person name="Esteves A.C."/>
            <person name="Alves A."/>
        </authorList>
    </citation>
    <scope>NUCLEOTIDE SEQUENCE</scope>
    <source>
        <strain evidence="1">MUM 19.33</strain>
    </source>
</reference>
<evidence type="ECO:0000313" key="2">
    <source>
        <dbReference type="Proteomes" id="UP001055219"/>
    </source>
</evidence>
<evidence type="ECO:0008006" key="3">
    <source>
        <dbReference type="Google" id="ProtNLM"/>
    </source>
</evidence>
<accession>A0A9P9XYR4</accession>
<dbReference type="Proteomes" id="UP001055219">
    <property type="component" value="Unassembled WGS sequence"/>
</dbReference>
<dbReference type="EMBL" id="JAGIXG020000034">
    <property type="protein sequence ID" value="KAI6780327.1"/>
    <property type="molecule type" value="Genomic_DNA"/>
</dbReference>
<dbReference type="AlphaFoldDB" id="A0A9P9XYR4"/>
<proteinExistence type="predicted"/>
<organism evidence="1 2">
    <name type="scientific">Emericellopsis cladophorae</name>
    <dbReference type="NCBI Taxonomy" id="2686198"/>
    <lineage>
        <taxon>Eukaryota</taxon>
        <taxon>Fungi</taxon>
        <taxon>Dikarya</taxon>
        <taxon>Ascomycota</taxon>
        <taxon>Pezizomycotina</taxon>
        <taxon>Sordariomycetes</taxon>
        <taxon>Hypocreomycetidae</taxon>
        <taxon>Hypocreales</taxon>
        <taxon>Bionectriaceae</taxon>
        <taxon>Emericellopsis</taxon>
    </lineage>
</organism>
<reference evidence="1" key="1">
    <citation type="journal article" date="2021" name="J Fungi (Basel)">
        <title>Genomic and Metabolomic Analyses of the Marine Fungus Emericellopsis cladophorae: Insights into Saltwater Adaptability Mechanisms and Its Biosynthetic Potential.</title>
        <authorList>
            <person name="Goncalves M.F.M."/>
            <person name="Hilario S."/>
            <person name="Van de Peer Y."/>
            <person name="Esteves A.C."/>
            <person name="Alves A."/>
        </authorList>
    </citation>
    <scope>NUCLEOTIDE SEQUENCE</scope>
    <source>
        <strain evidence="1">MUM 19.33</strain>
    </source>
</reference>
<comment type="caution">
    <text evidence="1">The sequence shown here is derived from an EMBL/GenBank/DDBJ whole genome shotgun (WGS) entry which is preliminary data.</text>
</comment>
<gene>
    <name evidence="1" type="ORF">J7T54_005429</name>
</gene>
<dbReference type="OrthoDB" id="74545at2759"/>
<protein>
    <recommendedName>
        <fullName evidence="3">SWIM-type domain-containing protein</fullName>
    </recommendedName>
</protein>